<evidence type="ECO:0000313" key="10">
    <source>
        <dbReference type="Proteomes" id="UP000499080"/>
    </source>
</evidence>
<feature type="domain" description="SH2" evidence="7">
    <location>
        <begin position="97"/>
        <end position="196"/>
    </location>
</feature>
<dbReference type="PANTHER" id="PTHR10155">
    <property type="entry name" value="PHOSPHATIDYLINOSITOL 3-KINASE REGULATORY SUBUNIT"/>
    <property type="match status" value="1"/>
</dbReference>
<dbReference type="InterPro" id="IPR036860">
    <property type="entry name" value="SH2_dom_sf"/>
</dbReference>
<sequence length="284" mass="32442">MLTSRLPLDSTFSNPCPSLSDSSSADHCFSHKTSDPTWLCPPGDIPRTAPSPAQQKDCPTKKADEIKAPKAAMNCIEPEDDLNILTSNDRKLQMCGYYYGNLSWVDASAMLRQCKVGTFLVRDSEHGSYLYTLSVQTRKGPTSCRIEYTDGRFRLDSAKDLSHKMPLFDCVPYLIDYYVHLSRHWPQKNSRTLAPVWLDMDESNSTDVPVQIYKPLYRRMRSLQHLCRVTIVKSIKDGQSCCKTAYRTMEEPSVQVSRTLDEDPQYKILPNLIKNFLVQYPHSQ</sequence>
<evidence type="ECO:0000259" key="7">
    <source>
        <dbReference type="PROSITE" id="PS50001"/>
    </source>
</evidence>
<dbReference type="Gene3D" id="3.30.505.10">
    <property type="entry name" value="SH2 domain"/>
    <property type="match status" value="1"/>
</dbReference>
<dbReference type="InterPro" id="IPR036036">
    <property type="entry name" value="SOCS_box-like_dom_sf"/>
</dbReference>
<evidence type="ECO:0000259" key="8">
    <source>
        <dbReference type="PROSITE" id="PS50225"/>
    </source>
</evidence>
<feature type="region of interest" description="Disordered" evidence="6">
    <location>
        <begin position="40"/>
        <end position="60"/>
    </location>
</feature>
<keyword evidence="3" id="KW-0833">Ubl conjugation pathway</keyword>
<proteinExistence type="predicted"/>
<dbReference type="Proteomes" id="UP000499080">
    <property type="component" value="Unassembled WGS sequence"/>
</dbReference>
<evidence type="ECO:0000256" key="3">
    <source>
        <dbReference type="ARBA" id="ARBA00022786"/>
    </source>
</evidence>
<reference evidence="9 10" key="1">
    <citation type="journal article" date="2019" name="Sci. Rep.">
        <title>Orb-weaving spider Araneus ventricosus genome elucidates the spidroin gene catalogue.</title>
        <authorList>
            <person name="Kono N."/>
            <person name="Nakamura H."/>
            <person name="Ohtoshi R."/>
            <person name="Moran D.A.P."/>
            <person name="Shinohara A."/>
            <person name="Yoshida Y."/>
            <person name="Fujiwara M."/>
            <person name="Mori M."/>
            <person name="Tomita M."/>
            <person name="Arakawa K."/>
        </authorList>
    </citation>
    <scope>NUCLEOTIDE SEQUENCE [LARGE SCALE GENOMIC DNA]</scope>
</reference>
<dbReference type="SUPFAM" id="SSF55550">
    <property type="entry name" value="SH2 domain"/>
    <property type="match status" value="1"/>
</dbReference>
<dbReference type="AlphaFoldDB" id="A0A4Y2VC01"/>
<protein>
    <submittedName>
        <fullName evidence="9">Suppressor of cytokine signaling 2</fullName>
    </submittedName>
</protein>
<evidence type="ECO:0000256" key="1">
    <source>
        <dbReference type="ARBA" id="ARBA00022604"/>
    </source>
</evidence>
<evidence type="ECO:0000256" key="2">
    <source>
        <dbReference type="ARBA" id="ARBA00022700"/>
    </source>
</evidence>
<keyword evidence="2" id="KW-0734">Signal transduction inhibitor</keyword>
<dbReference type="GO" id="GO:0046935">
    <property type="term" value="F:1-phosphatidylinositol-3-kinase regulator activity"/>
    <property type="evidence" value="ECO:0007669"/>
    <property type="project" value="TreeGrafter"/>
</dbReference>
<dbReference type="GO" id="GO:0035556">
    <property type="term" value="P:intracellular signal transduction"/>
    <property type="evidence" value="ECO:0007669"/>
    <property type="project" value="InterPro"/>
</dbReference>
<evidence type="ECO:0000256" key="5">
    <source>
        <dbReference type="PROSITE-ProRule" id="PRU00191"/>
    </source>
</evidence>
<keyword evidence="10" id="KW-1185">Reference proteome</keyword>
<dbReference type="PROSITE" id="PS50225">
    <property type="entry name" value="SOCS"/>
    <property type="match status" value="1"/>
</dbReference>
<dbReference type="CDD" id="cd09923">
    <property type="entry name" value="SH2_SOCS_family"/>
    <property type="match status" value="1"/>
</dbReference>
<organism evidence="9 10">
    <name type="scientific">Araneus ventricosus</name>
    <name type="common">Orbweaver spider</name>
    <name type="synonym">Epeira ventricosa</name>
    <dbReference type="NCBI Taxonomy" id="182803"/>
    <lineage>
        <taxon>Eukaryota</taxon>
        <taxon>Metazoa</taxon>
        <taxon>Ecdysozoa</taxon>
        <taxon>Arthropoda</taxon>
        <taxon>Chelicerata</taxon>
        <taxon>Arachnida</taxon>
        <taxon>Araneae</taxon>
        <taxon>Araneomorphae</taxon>
        <taxon>Entelegynae</taxon>
        <taxon>Araneoidea</taxon>
        <taxon>Araneidae</taxon>
        <taxon>Araneus</taxon>
    </lineage>
</organism>
<dbReference type="PROSITE" id="PS50001">
    <property type="entry name" value="SH2"/>
    <property type="match status" value="1"/>
</dbReference>
<dbReference type="PANTHER" id="PTHR10155:SF16">
    <property type="entry name" value="SUPPRESSOR OF CYTOKINE SIGNALING 2"/>
    <property type="match status" value="1"/>
</dbReference>
<name>A0A4Y2VC01_ARAVE</name>
<dbReference type="GO" id="GO:0005942">
    <property type="term" value="C:phosphatidylinositol 3-kinase complex"/>
    <property type="evidence" value="ECO:0007669"/>
    <property type="project" value="TreeGrafter"/>
</dbReference>
<dbReference type="EMBL" id="BGPR01045870">
    <property type="protein sequence ID" value="GBO22805.1"/>
    <property type="molecule type" value="Genomic_DNA"/>
</dbReference>
<dbReference type="SUPFAM" id="SSF158235">
    <property type="entry name" value="SOCS box-like"/>
    <property type="match status" value="1"/>
</dbReference>
<keyword evidence="4 5" id="KW-0727">SH2 domain</keyword>
<accession>A0A4Y2VC01</accession>
<feature type="domain" description="SOCS box" evidence="8">
    <location>
        <begin position="211"/>
        <end position="283"/>
    </location>
</feature>
<comment type="caution">
    <text evidence="9">The sequence shown here is derived from an EMBL/GenBank/DDBJ whole genome shotgun (WGS) entry which is preliminary data.</text>
</comment>
<evidence type="ECO:0000256" key="4">
    <source>
        <dbReference type="ARBA" id="ARBA00022999"/>
    </source>
</evidence>
<dbReference type="GO" id="GO:0046854">
    <property type="term" value="P:phosphatidylinositol phosphate biosynthetic process"/>
    <property type="evidence" value="ECO:0007669"/>
    <property type="project" value="TreeGrafter"/>
</dbReference>
<dbReference type="Pfam" id="PF00017">
    <property type="entry name" value="SH2"/>
    <property type="match status" value="1"/>
</dbReference>
<dbReference type="GO" id="GO:0009968">
    <property type="term" value="P:negative regulation of signal transduction"/>
    <property type="evidence" value="ECO:0007669"/>
    <property type="project" value="UniProtKB-KW"/>
</dbReference>
<dbReference type="InterPro" id="IPR000980">
    <property type="entry name" value="SH2"/>
</dbReference>
<keyword evidence="1" id="KW-0341">Growth regulation</keyword>
<dbReference type="SMART" id="SM00252">
    <property type="entry name" value="SH2"/>
    <property type="match status" value="1"/>
</dbReference>
<evidence type="ECO:0000256" key="6">
    <source>
        <dbReference type="SAM" id="MobiDB-lite"/>
    </source>
</evidence>
<dbReference type="InterPro" id="IPR001496">
    <property type="entry name" value="SOCS_box"/>
</dbReference>
<dbReference type="OrthoDB" id="10063348at2759"/>
<gene>
    <name evidence="9" type="primary">SOCS2</name>
    <name evidence="9" type="ORF">AVEN_176021_1</name>
</gene>
<evidence type="ECO:0000313" key="9">
    <source>
        <dbReference type="EMBL" id="GBO22805.1"/>
    </source>
</evidence>